<organism evidence="3 4">
    <name type="scientific">Vibrio ostreae</name>
    <dbReference type="NCBI Taxonomy" id="2841925"/>
    <lineage>
        <taxon>Bacteria</taxon>
        <taxon>Pseudomonadati</taxon>
        <taxon>Pseudomonadota</taxon>
        <taxon>Gammaproteobacteria</taxon>
        <taxon>Vibrionales</taxon>
        <taxon>Vibrionaceae</taxon>
        <taxon>Vibrio</taxon>
    </lineage>
</organism>
<dbReference type="EMBL" id="CP076643">
    <property type="protein sequence ID" value="QXO17027.1"/>
    <property type="molecule type" value="Genomic_DNA"/>
</dbReference>
<proteinExistence type="predicted"/>
<accession>A0A975YMT0</accession>
<dbReference type="InterPro" id="IPR027016">
    <property type="entry name" value="UCP029811"/>
</dbReference>
<name>A0A975YMT0_9VIBR</name>
<evidence type="ECO:0000313" key="3">
    <source>
        <dbReference type="EMBL" id="QXO17027.1"/>
    </source>
</evidence>
<evidence type="ECO:0000259" key="2">
    <source>
        <dbReference type="SMART" id="SM00867"/>
    </source>
</evidence>
<evidence type="ECO:0000313" key="4">
    <source>
        <dbReference type="Proteomes" id="UP000694232"/>
    </source>
</evidence>
<dbReference type="RefSeq" id="WP_218562367.1">
    <property type="nucleotide sequence ID" value="NZ_CP076643.1"/>
</dbReference>
<dbReference type="Pfam" id="PF04264">
    <property type="entry name" value="YceI"/>
    <property type="match status" value="1"/>
</dbReference>
<dbReference type="KEGG" id="vos:KNV97_16440"/>
<evidence type="ECO:0000256" key="1">
    <source>
        <dbReference type="SAM" id="SignalP"/>
    </source>
</evidence>
<dbReference type="SMART" id="SM00867">
    <property type="entry name" value="YceI"/>
    <property type="match status" value="1"/>
</dbReference>
<dbReference type="Proteomes" id="UP000694232">
    <property type="component" value="Chromosome 1"/>
</dbReference>
<feature type="chain" id="PRO_5037331923" evidence="1">
    <location>
        <begin position="22"/>
        <end position="190"/>
    </location>
</feature>
<dbReference type="AlphaFoldDB" id="A0A975YMT0"/>
<keyword evidence="1" id="KW-0732">Signal</keyword>
<dbReference type="PANTHER" id="PTHR34406:SF1">
    <property type="entry name" value="PROTEIN YCEI"/>
    <property type="match status" value="1"/>
</dbReference>
<dbReference type="PANTHER" id="PTHR34406">
    <property type="entry name" value="PROTEIN YCEI"/>
    <property type="match status" value="1"/>
</dbReference>
<feature type="domain" description="Lipid/polyisoprenoid-binding YceI-like" evidence="2">
    <location>
        <begin position="24"/>
        <end position="189"/>
    </location>
</feature>
<dbReference type="PIRSF" id="PIRSF029811">
    <property type="entry name" value="UCP029811"/>
    <property type="match status" value="1"/>
</dbReference>
<feature type="signal peptide" evidence="1">
    <location>
        <begin position="1"/>
        <end position="21"/>
    </location>
</feature>
<sequence>MNKITTSLCLALTAFSVPTLAAGDYLLDPNLSSVSFATIKKQYIVEPASIRTLSGQLSEDGKFSVNIDLTGIRTGVPTRDSRLNEIYFESMKYPQVTVSGAVDSKLLSGAASSSIISAEVTLYGHSKMVDFPVVIIPADGKVMVSSSAPVIINAADFSIPAANLSALSDTVGGLSLSDSVPVSLTLLFQQ</sequence>
<reference evidence="3" key="1">
    <citation type="submission" date="2021-06" db="EMBL/GenBank/DDBJ databases">
        <title>Vibrio nov. sp., novel gut bacterium isolated from Yellow Sea oyster.</title>
        <authorList>
            <person name="Muhammad N."/>
            <person name="Nguyen T.H."/>
            <person name="Lee Y.-J."/>
            <person name="Ko J."/>
            <person name="Kim S.-G."/>
        </authorList>
    </citation>
    <scope>NUCLEOTIDE SEQUENCE</scope>
    <source>
        <strain evidence="3">OG9-811</strain>
    </source>
</reference>
<gene>
    <name evidence="3" type="ORF">KNV97_16440</name>
</gene>
<protein>
    <submittedName>
        <fullName evidence="3">YceI family protein</fullName>
    </submittedName>
</protein>
<dbReference type="InterPro" id="IPR007372">
    <property type="entry name" value="Lipid/polyisoprenoid-bd_YceI"/>
</dbReference>
<keyword evidence="4" id="KW-1185">Reference proteome</keyword>